<keyword evidence="4 7" id="KW-0175">Coiled coil</keyword>
<gene>
    <name evidence="10" type="ORF">MKK02DRAFT_40161</name>
</gene>
<dbReference type="GO" id="GO:0007018">
    <property type="term" value="P:microtubule-based movement"/>
    <property type="evidence" value="ECO:0007669"/>
    <property type="project" value="InterPro"/>
</dbReference>
<dbReference type="PANTHER" id="PTHR47968:SF13">
    <property type="entry name" value="KINESIN-LIKE PROTEIN KIF19 ISOFORM X1"/>
    <property type="match status" value="1"/>
</dbReference>
<dbReference type="InterPro" id="IPR027640">
    <property type="entry name" value="Kinesin-like_fam"/>
</dbReference>
<dbReference type="PANTHER" id="PTHR47968">
    <property type="entry name" value="CENTROMERE PROTEIN E"/>
    <property type="match status" value="1"/>
</dbReference>
<feature type="compositionally biased region" description="Basic residues" evidence="8">
    <location>
        <begin position="724"/>
        <end position="737"/>
    </location>
</feature>
<feature type="region of interest" description="Disordered" evidence="8">
    <location>
        <begin position="774"/>
        <end position="810"/>
    </location>
</feature>
<evidence type="ECO:0000256" key="3">
    <source>
        <dbReference type="ARBA" id="ARBA00022840"/>
    </source>
</evidence>
<feature type="region of interest" description="Disordered" evidence="8">
    <location>
        <begin position="834"/>
        <end position="881"/>
    </location>
</feature>
<dbReference type="GO" id="GO:0005524">
    <property type="term" value="F:ATP binding"/>
    <property type="evidence" value="ECO:0007669"/>
    <property type="project" value="UniProtKB-UniRule"/>
</dbReference>
<dbReference type="RefSeq" id="XP_052949611.1">
    <property type="nucleotide sequence ID" value="XM_053090984.1"/>
</dbReference>
<feature type="region of interest" description="Disordered" evidence="8">
    <location>
        <begin position="1090"/>
        <end position="1140"/>
    </location>
</feature>
<feature type="region of interest" description="Disordered" evidence="8">
    <location>
        <begin position="903"/>
        <end position="1047"/>
    </location>
</feature>
<name>A0AA38HI37_9TREE</name>
<organism evidence="10 11">
    <name type="scientific">Dioszegia hungarica</name>
    <dbReference type="NCBI Taxonomy" id="4972"/>
    <lineage>
        <taxon>Eukaryota</taxon>
        <taxon>Fungi</taxon>
        <taxon>Dikarya</taxon>
        <taxon>Basidiomycota</taxon>
        <taxon>Agaricomycotina</taxon>
        <taxon>Tremellomycetes</taxon>
        <taxon>Tremellales</taxon>
        <taxon>Bulleribasidiaceae</taxon>
        <taxon>Dioszegia</taxon>
    </lineage>
</organism>
<protein>
    <submittedName>
        <fullName evidence="10">P-loop containing nucleoside triphosphate hydrolase protein</fullName>
    </submittedName>
</protein>
<dbReference type="AlphaFoldDB" id="A0AA38HI37"/>
<evidence type="ECO:0000256" key="7">
    <source>
        <dbReference type="SAM" id="Coils"/>
    </source>
</evidence>
<keyword evidence="10" id="KW-0378">Hydrolase</keyword>
<dbReference type="PROSITE" id="PS00411">
    <property type="entry name" value="KINESIN_MOTOR_1"/>
    <property type="match status" value="1"/>
</dbReference>
<feature type="region of interest" description="Disordered" evidence="8">
    <location>
        <begin position="657"/>
        <end position="690"/>
    </location>
</feature>
<dbReference type="PROSITE" id="PS50067">
    <property type="entry name" value="KINESIN_MOTOR_2"/>
    <property type="match status" value="1"/>
</dbReference>
<dbReference type="SUPFAM" id="SSF52540">
    <property type="entry name" value="P-loop containing nucleoside triphosphate hydrolases"/>
    <property type="match status" value="1"/>
</dbReference>
<evidence type="ECO:0000256" key="6">
    <source>
        <dbReference type="PROSITE-ProRule" id="PRU00283"/>
    </source>
</evidence>
<dbReference type="PRINTS" id="PR00380">
    <property type="entry name" value="KINESINHEAVY"/>
</dbReference>
<dbReference type="InterPro" id="IPR019821">
    <property type="entry name" value="Kinesin_motor_CS"/>
</dbReference>
<keyword evidence="2 6" id="KW-0547">Nucleotide-binding</keyword>
<dbReference type="GO" id="GO:0003777">
    <property type="term" value="F:microtubule motor activity"/>
    <property type="evidence" value="ECO:0007669"/>
    <property type="project" value="InterPro"/>
</dbReference>
<evidence type="ECO:0000256" key="1">
    <source>
        <dbReference type="ARBA" id="ARBA00022701"/>
    </source>
</evidence>
<evidence type="ECO:0000259" key="9">
    <source>
        <dbReference type="PROSITE" id="PS50067"/>
    </source>
</evidence>
<dbReference type="GO" id="GO:0016787">
    <property type="term" value="F:hydrolase activity"/>
    <property type="evidence" value="ECO:0007669"/>
    <property type="project" value="UniProtKB-KW"/>
</dbReference>
<feature type="compositionally biased region" description="Polar residues" evidence="8">
    <location>
        <begin position="987"/>
        <end position="1012"/>
    </location>
</feature>
<keyword evidence="3 6" id="KW-0067">ATP-binding</keyword>
<feature type="compositionally biased region" description="Pro residues" evidence="8">
    <location>
        <begin position="856"/>
        <end position="873"/>
    </location>
</feature>
<proteinExistence type="inferred from homology"/>
<keyword evidence="1" id="KW-0493">Microtubule</keyword>
<evidence type="ECO:0000256" key="5">
    <source>
        <dbReference type="ARBA" id="ARBA00023175"/>
    </source>
</evidence>
<evidence type="ECO:0000313" key="11">
    <source>
        <dbReference type="Proteomes" id="UP001164286"/>
    </source>
</evidence>
<feature type="compositionally biased region" description="Acidic residues" evidence="8">
    <location>
        <begin position="789"/>
        <end position="801"/>
    </location>
</feature>
<dbReference type="InterPro" id="IPR036961">
    <property type="entry name" value="Kinesin_motor_dom_sf"/>
</dbReference>
<accession>A0AA38HI37</accession>
<feature type="compositionally biased region" description="Polar residues" evidence="8">
    <location>
        <begin position="947"/>
        <end position="965"/>
    </location>
</feature>
<dbReference type="GO" id="GO:0008017">
    <property type="term" value="F:microtubule binding"/>
    <property type="evidence" value="ECO:0007669"/>
    <property type="project" value="InterPro"/>
</dbReference>
<evidence type="ECO:0000313" key="10">
    <source>
        <dbReference type="EMBL" id="KAI9639834.1"/>
    </source>
</evidence>
<feature type="compositionally biased region" description="Low complexity" evidence="8">
    <location>
        <begin position="776"/>
        <end position="788"/>
    </location>
</feature>
<evidence type="ECO:0000256" key="4">
    <source>
        <dbReference type="ARBA" id="ARBA00023054"/>
    </source>
</evidence>
<dbReference type="GeneID" id="77730189"/>
<sequence>MDSNAIQIVVRVRPFHAEREQPFLSRPITQHYFLGDGNFASSPRRPISAGSIRQVIDVCDDRMLDFDKPEVGAETRRGQPGAKRYKNRQYIFDSVLKMEATQEEVFEKTALPLIDGVLTGFNATVFAYGATGCGKTHTISGTPEEPGIIIRTTAELFRRIEESKDDYETHIEVSMVEIYNETIRDLLAPEGTVPPVGGLKLLENEKERVRVDKVTLLRPQSVEEVMDYVQLGNARRSTSSTAMNAVSSRSHAVLQINIGRNSKGCEIDMAESSVRQCMSSATLSIIDLAGSERAAATSNMGARMREGANINKSLLSLSSCIAALCERPTAGQRPHIPYRNSKLTRMLKFSLGGNCRTVMVVCISPSSRDLEDTNNTLVWANKAKNVSTKVSRNTQGVDVRVQAYLEAIQRLNTEVAALKKEIAEMRNGEKVWNDNRRMKDREDCQKAVVDVADMVAGSMGVLADGASKRAGWDGAEMIVAALKGRLQEAEEQKAGAEITLFNSLIRQQDMRYKSNASAINAIDKEASQKLTIDGVLGNLEQRKFGPSVDPSDLDNVKTHVQLKRAEVDRAIMEAREKVYRQTIQAQAGAIATAASTLHRLSTGLASQLAELAARGAQFGDITGELERMGESSRSALSSFFLSAASGALPSIPAAPSLGRPAATSISPPTATARATLGRPARSRPSVLSRPGEASFSLKSAVLASPAGKRLFAAQNLKLPASPLRKPHHVTTPGKRKLRHSLAPVKPIAKARPVIKGLRWKDEAGEGDLEQMKVMTSDDSSSGNLLSSGEDGDASGEWEECGDTVKPLPVLSLPKPKRIIPRAAPPVSAMKQTIALPKSSPPSQPSSSIPVRRLPSPLGPSPFAPSMPPPPVPSLPSSSAGQNEYWKGARTYRPAAILSGLRTLDEEGSSGSSPDSEPSKQPAPLGLGLGPPTRIRLPLNDRSDVPGGNTSTSYAGSYPPQSLASGSGSGLYRPTMSSIGKAAGKTASPVSVSGTTGPRPSISSGFPTLNRRASSIGPLRTARSKARLSTAPGMASSHPADNSSLAPFAGDVSTQSALSGGAHRLFAPTASSLSRRASTLNLGSMPVVTGVGETGSLRGPRPSMSMAQLRPMGARPSVQGLFRPSLGMRAGVGAETMGPPR</sequence>
<feature type="compositionally biased region" description="Low complexity" evidence="8">
    <location>
        <begin position="659"/>
        <end position="675"/>
    </location>
</feature>
<dbReference type="GO" id="GO:0005874">
    <property type="term" value="C:microtubule"/>
    <property type="evidence" value="ECO:0007669"/>
    <property type="project" value="UniProtKB-KW"/>
</dbReference>
<dbReference type="Pfam" id="PF00225">
    <property type="entry name" value="Kinesin"/>
    <property type="match status" value="1"/>
</dbReference>
<comment type="similarity">
    <text evidence="6">Belongs to the TRAFAC class myosin-kinesin ATPase superfamily. Kinesin family.</text>
</comment>
<keyword evidence="11" id="KW-1185">Reference proteome</keyword>
<feature type="region of interest" description="Disordered" evidence="8">
    <location>
        <begin position="718"/>
        <end position="737"/>
    </location>
</feature>
<dbReference type="Gene3D" id="3.40.850.10">
    <property type="entry name" value="Kinesin motor domain"/>
    <property type="match status" value="1"/>
</dbReference>
<dbReference type="InterPro" id="IPR027417">
    <property type="entry name" value="P-loop_NTPase"/>
</dbReference>
<dbReference type="SMART" id="SM00129">
    <property type="entry name" value="KISc"/>
    <property type="match status" value="1"/>
</dbReference>
<dbReference type="Proteomes" id="UP001164286">
    <property type="component" value="Unassembled WGS sequence"/>
</dbReference>
<feature type="domain" description="Kinesin motor" evidence="9">
    <location>
        <begin position="5"/>
        <end position="386"/>
    </location>
</feature>
<evidence type="ECO:0000256" key="2">
    <source>
        <dbReference type="ARBA" id="ARBA00022741"/>
    </source>
</evidence>
<feature type="binding site" evidence="6">
    <location>
        <begin position="129"/>
        <end position="136"/>
    </location>
    <ligand>
        <name>ATP</name>
        <dbReference type="ChEBI" id="CHEBI:30616"/>
    </ligand>
</feature>
<feature type="coiled-coil region" evidence="7">
    <location>
        <begin position="401"/>
        <end position="428"/>
    </location>
</feature>
<comment type="caution">
    <text evidence="10">The sequence shown here is derived from an EMBL/GenBank/DDBJ whole genome shotgun (WGS) entry which is preliminary data.</text>
</comment>
<dbReference type="EMBL" id="JAKWFO010000001">
    <property type="protein sequence ID" value="KAI9639834.1"/>
    <property type="molecule type" value="Genomic_DNA"/>
</dbReference>
<evidence type="ECO:0000256" key="8">
    <source>
        <dbReference type="SAM" id="MobiDB-lite"/>
    </source>
</evidence>
<reference evidence="10" key="1">
    <citation type="journal article" date="2022" name="G3 (Bethesda)">
        <title>High quality genome of the basidiomycete yeast Dioszegia hungarica PDD-24b-2 isolated from cloud water.</title>
        <authorList>
            <person name="Jarrige D."/>
            <person name="Haridas S."/>
            <person name="Bleykasten-Grosshans C."/>
            <person name="Joly M."/>
            <person name="Nadalig T."/>
            <person name="Sancelme M."/>
            <person name="Vuilleumier S."/>
            <person name="Grigoriev I.V."/>
            <person name="Amato P."/>
            <person name="Bringel F."/>
        </authorList>
    </citation>
    <scope>NUCLEOTIDE SEQUENCE</scope>
    <source>
        <strain evidence="10">PDD-24b-2</strain>
    </source>
</reference>
<dbReference type="InterPro" id="IPR001752">
    <property type="entry name" value="Kinesin_motor_dom"/>
</dbReference>
<keyword evidence="5 6" id="KW-0505">Motor protein</keyword>